<dbReference type="EMBL" id="MN739748">
    <property type="protein sequence ID" value="QHT24705.1"/>
    <property type="molecule type" value="Genomic_DNA"/>
</dbReference>
<accession>A0A6C0EBF5</accession>
<organism evidence="1">
    <name type="scientific">viral metagenome</name>
    <dbReference type="NCBI Taxonomy" id="1070528"/>
    <lineage>
        <taxon>unclassified sequences</taxon>
        <taxon>metagenomes</taxon>
        <taxon>organismal metagenomes</taxon>
    </lineage>
</organism>
<reference evidence="1" key="1">
    <citation type="journal article" date="2020" name="Nature">
        <title>Giant virus diversity and host interactions through global metagenomics.</title>
        <authorList>
            <person name="Schulz F."/>
            <person name="Roux S."/>
            <person name="Paez-Espino D."/>
            <person name="Jungbluth S."/>
            <person name="Walsh D.A."/>
            <person name="Denef V.J."/>
            <person name="McMahon K.D."/>
            <person name="Konstantinidis K.T."/>
            <person name="Eloe-Fadrosh E.A."/>
            <person name="Kyrpides N.C."/>
            <person name="Woyke T."/>
        </authorList>
    </citation>
    <scope>NUCLEOTIDE SEQUENCE</scope>
    <source>
        <strain evidence="1">GVMAG-M-3300023179-150</strain>
    </source>
</reference>
<name>A0A6C0EBF5_9ZZZZ</name>
<evidence type="ECO:0000313" key="1">
    <source>
        <dbReference type="EMBL" id="QHT24705.1"/>
    </source>
</evidence>
<sequence>MQSSHFESFTPTTPYLTSFEEIKRENQDFKAMDYYFKRHPFTYSFLNQSDKELNDLRKLRKECNRPFQFRPRARMNFHELDQINYLRQMNPEHKQIMQKQAQHKYQLVKDYHKFPYEFHQKQDQLYSEELKMKTEQLKPYSK</sequence>
<proteinExistence type="predicted"/>
<dbReference type="AlphaFoldDB" id="A0A6C0EBF5"/>
<protein>
    <submittedName>
        <fullName evidence="1">Uncharacterized protein</fullName>
    </submittedName>
</protein>